<dbReference type="PROSITE" id="PS50801">
    <property type="entry name" value="STAS"/>
    <property type="match status" value="1"/>
</dbReference>
<organism evidence="4 5">
    <name type="scientific">Streptomyces kebangsaanensis</name>
    <dbReference type="NCBI Taxonomy" id="864058"/>
    <lineage>
        <taxon>Bacteria</taxon>
        <taxon>Bacillati</taxon>
        <taxon>Actinomycetota</taxon>
        <taxon>Actinomycetes</taxon>
        <taxon>Kitasatosporales</taxon>
        <taxon>Streptomycetaceae</taxon>
        <taxon>Streptomyces</taxon>
    </lineage>
</organism>
<name>A0ABW6KP26_9ACTN</name>
<dbReference type="InterPro" id="IPR005561">
    <property type="entry name" value="ANTAR"/>
</dbReference>
<evidence type="ECO:0000259" key="2">
    <source>
        <dbReference type="PROSITE" id="PS50801"/>
    </source>
</evidence>
<keyword evidence="5" id="KW-1185">Reference proteome</keyword>
<dbReference type="SMART" id="SM01012">
    <property type="entry name" value="ANTAR"/>
    <property type="match status" value="1"/>
</dbReference>
<evidence type="ECO:0000256" key="1">
    <source>
        <dbReference type="SAM" id="MobiDB-lite"/>
    </source>
</evidence>
<feature type="region of interest" description="Disordered" evidence="1">
    <location>
        <begin position="131"/>
        <end position="162"/>
    </location>
</feature>
<dbReference type="CDD" id="cd07043">
    <property type="entry name" value="STAS_anti-anti-sigma_factors"/>
    <property type="match status" value="1"/>
</dbReference>
<dbReference type="Pfam" id="PF03861">
    <property type="entry name" value="ANTAR"/>
    <property type="match status" value="1"/>
</dbReference>
<feature type="domain" description="ANTAR" evidence="3">
    <location>
        <begin position="163"/>
        <end position="224"/>
    </location>
</feature>
<feature type="domain" description="STAS" evidence="2">
    <location>
        <begin position="43"/>
        <end position="123"/>
    </location>
</feature>
<dbReference type="Gene3D" id="3.30.750.24">
    <property type="entry name" value="STAS domain"/>
    <property type="match status" value="1"/>
</dbReference>
<dbReference type="Pfam" id="PF13466">
    <property type="entry name" value="STAS_2"/>
    <property type="match status" value="1"/>
</dbReference>
<comment type="caution">
    <text evidence="4">The sequence shown here is derived from an EMBL/GenBank/DDBJ whole genome shotgun (WGS) entry which is preliminary data.</text>
</comment>
<dbReference type="InterPro" id="IPR011006">
    <property type="entry name" value="CheY-like_superfamily"/>
</dbReference>
<dbReference type="Gene3D" id="1.10.10.10">
    <property type="entry name" value="Winged helix-like DNA-binding domain superfamily/Winged helix DNA-binding domain"/>
    <property type="match status" value="1"/>
</dbReference>
<dbReference type="SUPFAM" id="SSF52091">
    <property type="entry name" value="SpoIIaa-like"/>
    <property type="match status" value="1"/>
</dbReference>
<proteinExistence type="predicted"/>
<gene>
    <name evidence="4" type="ORF">ACFYNZ_09030</name>
</gene>
<evidence type="ECO:0000313" key="4">
    <source>
        <dbReference type="EMBL" id="MFE9169659.1"/>
    </source>
</evidence>
<dbReference type="InterPro" id="IPR036388">
    <property type="entry name" value="WH-like_DNA-bd_sf"/>
</dbReference>
<dbReference type="PANTHER" id="PTHR33495">
    <property type="entry name" value="ANTI-SIGMA FACTOR ANTAGONIST TM_1081-RELATED-RELATED"/>
    <property type="match status" value="1"/>
</dbReference>
<dbReference type="Proteomes" id="UP001601197">
    <property type="component" value="Unassembled WGS sequence"/>
</dbReference>
<protein>
    <submittedName>
        <fullName evidence="4">ANTAR domain-containing protein</fullName>
    </submittedName>
</protein>
<dbReference type="SUPFAM" id="SSF52172">
    <property type="entry name" value="CheY-like"/>
    <property type="match status" value="1"/>
</dbReference>
<dbReference type="RefSeq" id="WP_388345044.1">
    <property type="nucleotide sequence ID" value="NZ_JBIAFJ010000005.1"/>
</dbReference>
<dbReference type="EMBL" id="JBIAFJ010000005">
    <property type="protein sequence ID" value="MFE9169659.1"/>
    <property type="molecule type" value="Genomic_DNA"/>
</dbReference>
<evidence type="ECO:0000313" key="5">
    <source>
        <dbReference type="Proteomes" id="UP001601197"/>
    </source>
</evidence>
<reference evidence="4 5" key="1">
    <citation type="submission" date="2024-10" db="EMBL/GenBank/DDBJ databases">
        <title>The Natural Products Discovery Center: Release of the First 8490 Sequenced Strains for Exploring Actinobacteria Biosynthetic Diversity.</title>
        <authorList>
            <person name="Kalkreuter E."/>
            <person name="Kautsar S.A."/>
            <person name="Yang D."/>
            <person name="Bader C.D."/>
            <person name="Teijaro C.N."/>
            <person name="Fluegel L."/>
            <person name="Davis C.M."/>
            <person name="Simpson J.R."/>
            <person name="Lauterbach L."/>
            <person name="Steele A.D."/>
            <person name="Gui C."/>
            <person name="Meng S."/>
            <person name="Li G."/>
            <person name="Viehrig K."/>
            <person name="Ye F."/>
            <person name="Su P."/>
            <person name="Kiefer A.F."/>
            <person name="Nichols A."/>
            <person name="Cepeda A.J."/>
            <person name="Yan W."/>
            <person name="Fan B."/>
            <person name="Jiang Y."/>
            <person name="Adhikari A."/>
            <person name="Zheng C.-J."/>
            <person name="Schuster L."/>
            <person name="Cowan T.M."/>
            <person name="Smanski M.J."/>
            <person name="Chevrette M.G."/>
            <person name="De Carvalho L.P.S."/>
            <person name="Shen B."/>
        </authorList>
    </citation>
    <scope>NUCLEOTIDE SEQUENCE [LARGE SCALE GENOMIC DNA]</scope>
    <source>
        <strain evidence="4 5">NPDC007147</strain>
    </source>
</reference>
<dbReference type="PANTHER" id="PTHR33495:SF2">
    <property type="entry name" value="ANTI-SIGMA FACTOR ANTAGONIST TM_1081-RELATED"/>
    <property type="match status" value="1"/>
</dbReference>
<dbReference type="InterPro" id="IPR002645">
    <property type="entry name" value="STAS_dom"/>
</dbReference>
<dbReference type="InterPro" id="IPR058548">
    <property type="entry name" value="MlaB-like_STAS"/>
</dbReference>
<accession>A0ABW6KP26</accession>
<dbReference type="PROSITE" id="PS50921">
    <property type="entry name" value="ANTAR"/>
    <property type="match status" value="1"/>
</dbReference>
<dbReference type="InterPro" id="IPR036513">
    <property type="entry name" value="STAS_dom_sf"/>
</dbReference>
<evidence type="ECO:0000259" key="3">
    <source>
        <dbReference type="PROSITE" id="PS50921"/>
    </source>
</evidence>
<sequence>MAEPVYGARSTTGGAACDDRGGVPAAHPGRVPAIDVGPDADRVLVTVRGELGLDAGQSLQRALRDALGRSARGVDLDLSGVEFCDCSALNILIGLSDRARSQGKTVVVRATGPASERLLALTGTRSLFSAEASDGPEAYEAEPPVSATRHGAPEDGTPAGGTERDLRIEVVQLRRAMQTRPAIDLARGILMASFGLTPDQAWSVLVIASQNTNTKLHHVARDVVTAVRGDPLPETVQRHLTVAVTEVLASADGTGGTP</sequence>